<dbReference type="AlphaFoldDB" id="A0A6J2Y0M4"/>
<dbReference type="GO" id="GO:0052689">
    <property type="term" value="F:carboxylic ester hydrolase activity"/>
    <property type="evidence" value="ECO:0007669"/>
    <property type="project" value="UniProtKB-KW"/>
</dbReference>
<evidence type="ECO:0000256" key="5">
    <source>
        <dbReference type="ARBA" id="ARBA00023180"/>
    </source>
</evidence>
<evidence type="ECO:0000256" key="2">
    <source>
        <dbReference type="ARBA" id="ARBA00022487"/>
    </source>
</evidence>
<dbReference type="Gene3D" id="3.40.50.1820">
    <property type="entry name" value="alpha/beta hydrolase"/>
    <property type="match status" value="1"/>
</dbReference>
<dbReference type="EC" id="3.1.1.-" evidence="6"/>
<dbReference type="InterPro" id="IPR019826">
    <property type="entry name" value="Carboxylesterase_B_AS"/>
</dbReference>
<dbReference type="InterPro" id="IPR029058">
    <property type="entry name" value="AB_hydrolase_fold"/>
</dbReference>
<dbReference type="KEGG" id="soy:115883122"/>
<evidence type="ECO:0000313" key="8">
    <source>
        <dbReference type="Proteomes" id="UP000504635"/>
    </source>
</evidence>
<feature type="domain" description="Carboxylesterase type B" evidence="7">
    <location>
        <begin position="33"/>
        <end position="556"/>
    </location>
</feature>
<keyword evidence="8" id="KW-1185">Reference proteome</keyword>
<dbReference type="PANTHER" id="PTHR43142">
    <property type="entry name" value="CARBOXYLIC ESTER HYDROLASE"/>
    <property type="match status" value="1"/>
</dbReference>
<protein>
    <recommendedName>
        <fullName evidence="6">Carboxylic ester hydrolase</fullName>
        <ecNumber evidence="6">3.1.1.-</ecNumber>
    </recommendedName>
</protein>
<keyword evidence="6" id="KW-0732">Signal</keyword>
<feature type="chain" id="PRO_5027145111" description="Carboxylic ester hydrolase" evidence="6">
    <location>
        <begin position="25"/>
        <end position="571"/>
    </location>
</feature>
<gene>
    <name evidence="9" type="primary">LOC115883122</name>
</gene>
<dbReference type="SUPFAM" id="SSF53474">
    <property type="entry name" value="alpha/beta-Hydrolases"/>
    <property type="match status" value="1"/>
</dbReference>
<keyword evidence="4" id="KW-1015">Disulfide bond</keyword>
<evidence type="ECO:0000259" key="7">
    <source>
        <dbReference type="Pfam" id="PF00135"/>
    </source>
</evidence>
<dbReference type="GeneID" id="115883122"/>
<reference evidence="9" key="1">
    <citation type="submission" date="2025-08" db="UniProtKB">
        <authorList>
            <consortium name="RefSeq"/>
        </authorList>
    </citation>
    <scope>IDENTIFICATION</scope>
    <source>
        <tissue evidence="9">Gonads</tissue>
    </source>
</reference>
<evidence type="ECO:0000256" key="4">
    <source>
        <dbReference type="ARBA" id="ARBA00023157"/>
    </source>
</evidence>
<proteinExistence type="inferred from homology"/>
<dbReference type="OrthoDB" id="19653at2759"/>
<dbReference type="PANTHER" id="PTHR43142:SF1">
    <property type="entry name" value="CARBOXYLIC ESTER HYDROLASE"/>
    <property type="match status" value="1"/>
</dbReference>
<accession>A0A6J2Y0M4</accession>
<evidence type="ECO:0000313" key="9">
    <source>
        <dbReference type="RefSeq" id="XP_030757293.1"/>
    </source>
</evidence>
<dbReference type="Proteomes" id="UP000504635">
    <property type="component" value="Unplaced"/>
</dbReference>
<dbReference type="RefSeq" id="XP_030757293.1">
    <property type="nucleotide sequence ID" value="XM_030901433.1"/>
</dbReference>
<dbReference type="InterPro" id="IPR002018">
    <property type="entry name" value="CarbesteraseB"/>
</dbReference>
<evidence type="ECO:0000256" key="1">
    <source>
        <dbReference type="ARBA" id="ARBA00005964"/>
    </source>
</evidence>
<dbReference type="PROSITE" id="PS00122">
    <property type="entry name" value="CARBOXYLESTERASE_B_1"/>
    <property type="match status" value="1"/>
</dbReference>
<dbReference type="InParanoid" id="A0A6J2Y0M4"/>
<comment type="similarity">
    <text evidence="1 6">Belongs to the type-B carboxylesterase/lipase family.</text>
</comment>
<feature type="signal peptide" evidence="6">
    <location>
        <begin position="1"/>
        <end position="24"/>
    </location>
</feature>
<evidence type="ECO:0000256" key="6">
    <source>
        <dbReference type="RuleBase" id="RU361235"/>
    </source>
</evidence>
<name>A0A6J2Y0M4_SITOR</name>
<keyword evidence="2" id="KW-0719">Serine esterase</keyword>
<sequence>MLIGQSELLPLYIVLCRWVVGAVSRDGLRGFVQVEVQSGVLRGGVKGLSDGRNYYSFEGIPFAQPPVGDLRFRDPIPFNKWTGILDATKQSHSCIEFELNQVDFDVHGSEDCLYLNVYTTQDPRYIQERLPVMIWFYGGYFREGNSSLYSPVLLLRENVIVVTLNYRVGVYGFLSTSDLSSPGNYGLKDQLIALKWVQANIVKFGGDPGKVTIFGESAGSASVGFHLLSNQAKGLFHGAILQSGTPLCNWALDRNPRQVAFDLGNALGFNTKNSTSLVKFLRQADLSKSDQVIKTLYTVNFLESFFYGGPFGPVIEPNYDGAFITKDSLRALKTGDFARVPVIIGVNSQEGKLLTSVIEAAKPFFFLFDVSPSSLVRDTMNVKSYKDRRYIGTKIAQYYFKSKGFIAGTDEEFTKFLSDDMFLRPIVKTTVLMSKFIPVYHYVYDYEGSLGRWWLKFKAEYRPDIKGVAHATDILYLWNLTIAPTTFKNKEERLVSERLTRLWTNFAKFGNPTPCEEDLLQNVQWPKVSGKSLQHLYIGTNLKVSSNFQKESVDFWEHLYKCFSKEPYQIY</sequence>
<organism evidence="8 9">
    <name type="scientific">Sitophilus oryzae</name>
    <name type="common">Rice weevil</name>
    <name type="synonym">Curculio oryzae</name>
    <dbReference type="NCBI Taxonomy" id="7048"/>
    <lineage>
        <taxon>Eukaryota</taxon>
        <taxon>Metazoa</taxon>
        <taxon>Ecdysozoa</taxon>
        <taxon>Arthropoda</taxon>
        <taxon>Hexapoda</taxon>
        <taxon>Insecta</taxon>
        <taxon>Pterygota</taxon>
        <taxon>Neoptera</taxon>
        <taxon>Endopterygota</taxon>
        <taxon>Coleoptera</taxon>
        <taxon>Polyphaga</taxon>
        <taxon>Cucujiformia</taxon>
        <taxon>Curculionidae</taxon>
        <taxon>Dryophthorinae</taxon>
        <taxon>Sitophilus</taxon>
    </lineage>
</organism>
<evidence type="ECO:0000256" key="3">
    <source>
        <dbReference type="ARBA" id="ARBA00022801"/>
    </source>
</evidence>
<keyword evidence="5" id="KW-0325">Glycoprotein</keyword>
<dbReference type="Pfam" id="PF00135">
    <property type="entry name" value="COesterase"/>
    <property type="match status" value="1"/>
</dbReference>
<keyword evidence="3 6" id="KW-0378">Hydrolase</keyword>